<evidence type="ECO:0000256" key="1">
    <source>
        <dbReference type="ARBA" id="ARBA00008635"/>
    </source>
</evidence>
<evidence type="ECO:0000313" key="5">
    <source>
        <dbReference type="Proteomes" id="UP000598467"/>
    </source>
</evidence>
<keyword evidence="2 3" id="KW-0479">Metal-binding</keyword>
<evidence type="ECO:0000256" key="2">
    <source>
        <dbReference type="ARBA" id="ARBA00022723"/>
    </source>
</evidence>
<dbReference type="AlphaFoldDB" id="A0A926P4E8"/>
<dbReference type="Gene3D" id="1.20.120.450">
    <property type="entry name" value="dinb family like domain"/>
    <property type="match status" value="1"/>
</dbReference>
<dbReference type="InterPro" id="IPR007837">
    <property type="entry name" value="DinB"/>
</dbReference>
<dbReference type="Proteomes" id="UP000598467">
    <property type="component" value="Unassembled WGS sequence"/>
</dbReference>
<dbReference type="RefSeq" id="WP_190293897.1">
    <property type="nucleotide sequence ID" value="NZ_JABFCZ010000032.1"/>
</dbReference>
<reference evidence="4" key="1">
    <citation type="submission" date="2020-05" db="EMBL/GenBank/DDBJ databases">
        <title>Identification of trans-AT polyketide cluster in two marine bacteria, producers of a novel glutaramide-containing polyketide sesbanimide D and analogs.</title>
        <authorList>
            <person name="Kacar D."/>
            <person name="Rodriguez P."/>
            <person name="Canedo L."/>
            <person name="Gonzalez E."/>
            <person name="Galan B."/>
            <person name="De La Calle F."/>
            <person name="Garcia J.L."/>
        </authorList>
    </citation>
    <scope>NUCLEOTIDE SEQUENCE</scope>
    <source>
        <strain evidence="4">PHM038</strain>
    </source>
</reference>
<comment type="caution">
    <text evidence="4">The sequence shown here is derived from an EMBL/GenBank/DDBJ whole genome shotgun (WGS) entry which is preliminary data.</text>
</comment>
<dbReference type="GO" id="GO:0046872">
    <property type="term" value="F:metal ion binding"/>
    <property type="evidence" value="ECO:0007669"/>
    <property type="project" value="UniProtKB-KW"/>
</dbReference>
<evidence type="ECO:0000313" key="4">
    <source>
        <dbReference type="EMBL" id="MBD1549208.1"/>
    </source>
</evidence>
<accession>A0A926P4E8</accession>
<organism evidence="4 5">
    <name type="scientific">Roseibium aggregatum</name>
    <dbReference type="NCBI Taxonomy" id="187304"/>
    <lineage>
        <taxon>Bacteria</taxon>
        <taxon>Pseudomonadati</taxon>
        <taxon>Pseudomonadota</taxon>
        <taxon>Alphaproteobacteria</taxon>
        <taxon>Hyphomicrobiales</taxon>
        <taxon>Stappiaceae</taxon>
        <taxon>Roseibium</taxon>
    </lineage>
</organism>
<dbReference type="PANTHER" id="PTHR37302:SF1">
    <property type="entry name" value="PROTEIN DINB"/>
    <property type="match status" value="1"/>
</dbReference>
<gene>
    <name evidence="4" type="ORF">HK439_23350</name>
</gene>
<proteinExistence type="inferred from homology"/>
<feature type="binding site" evidence="3">
    <location>
        <position position="48"/>
    </location>
    <ligand>
        <name>a divalent metal cation</name>
        <dbReference type="ChEBI" id="CHEBI:60240"/>
    </ligand>
</feature>
<evidence type="ECO:0000256" key="3">
    <source>
        <dbReference type="PIRSR" id="PIRSR607837-1"/>
    </source>
</evidence>
<dbReference type="InterPro" id="IPR034660">
    <property type="entry name" value="DinB/YfiT-like"/>
</dbReference>
<dbReference type="EMBL" id="JABFCZ010000032">
    <property type="protein sequence ID" value="MBD1549208.1"/>
    <property type="molecule type" value="Genomic_DNA"/>
</dbReference>
<protein>
    <submittedName>
        <fullName evidence="4">Damage-inducible protein DinB</fullName>
    </submittedName>
</protein>
<name>A0A926P4E8_9HYPH</name>
<comment type="similarity">
    <text evidence="1">Belongs to the DinB family.</text>
</comment>
<dbReference type="PANTHER" id="PTHR37302">
    <property type="entry name" value="SLR1116 PROTEIN"/>
    <property type="match status" value="1"/>
</dbReference>
<dbReference type="Pfam" id="PF05163">
    <property type="entry name" value="DinB"/>
    <property type="match status" value="1"/>
</dbReference>
<dbReference type="SUPFAM" id="SSF109854">
    <property type="entry name" value="DinB/YfiT-like putative metalloenzymes"/>
    <property type="match status" value="1"/>
</dbReference>
<sequence length="170" mass="19923">MKAVLNMMMEYNRWANERLFADCERVPEEIYHRDMETEYGSIHKTLDHILLVDLLWLERFAGRGDKYPSFDETITDTFKELKARRQTTDEELSRFCQESTEVGLTRMVQFRTVLDPATIEQPVGGAIILLFHHQSHYRAQAQAQLSMQGYEPQILNLMFFQRQTGLGLMG</sequence>
<feature type="binding site" evidence="3">
    <location>
        <position position="133"/>
    </location>
    <ligand>
        <name>a divalent metal cation</name>
        <dbReference type="ChEBI" id="CHEBI:60240"/>
    </ligand>
</feature>